<keyword evidence="6 11" id="KW-1133">Transmembrane helix</keyword>
<evidence type="ECO:0000256" key="3">
    <source>
        <dbReference type="ARBA" id="ARBA00022692"/>
    </source>
</evidence>
<dbReference type="InterPro" id="IPR013783">
    <property type="entry name" value="Ig-like_fold"/>
</dbReference>
<evidence type="ECO:0000256" key="10">
    <source>
        <dbReference type="ARBA" id="ARBA00023180"/>
    </source>
</evidence>
<gene>
    <name evidence="13" type="primary">LIFR_3</name>
    <name evidence="13" type="ORF">N1851_002922</name>
</gene>
<dbReference type="CDD" id="cd00063">
    <property type="entry name" value="FN3"/>
    <property type="match status" value="1"/>
</dbReference>
<evidence type="ECO:0000256" key="8">
    <source>
        <dbReference type="ARBA" id="ARBA00023157"/>
    </source>
</evidence>
<dbReference type="AlphaFoldDB" id="A0AA47P8E3"/>
<feature type="domain" description="Fibronectin type-III" evidence="12">
    <location>
        <begin position="376"/>
        <end position="475"/>
    </location>
</feature>
<dbReference type="SMART" id="SM00060">
    <property type="entry name" value="FN3"/>
    <property type="match status" value="4"/>
</dbReference>
<keyword evidence="14" id="KW-1185">Reference proteome</keyword>
<keyword evidence="8" id="KW-1015">Disulfide bond</keyword>
<accession>A0AA47P8E3</accession>
<reference evidence="13" key="1">
    <citation type="journal article" date="2023" name="Front. Mar. Sci.">
        <title>A new Merluccius polli reference genome to investigate the effects of global change in West African waters.</title>
        <authorList>
            <person name="Mateo J.L."/>
            <person name="Blanco-Fernandez C."/>
            <person name="Garcia-Vazquez E."/>
            <person name="Machado-Schiaffino G."/>
        </authorList>
    </citation>
    <scope>NUCLEOTIDE SEQUENCE</scope>
    <source>
        <strain evidence="13">C29</strain>
        <tissue evidence="13">Fin</tissue>
    </source>
</reference>
<dbReference type="PROSITE" id="PS01353">
    <property type="entry name" value="HEMATOPO_REC_L_F2"/>
    <property type="match status" value="1"/>
</dbReference>
<evidence type="ECO:0000256" key="2">
    <source>
        <dbReference type="ARBA" id="ARBA00008921"/>
    </source>
</evidence>
<keyword evidence="10" id="KW-0325">Glycoprotein</keyword>
<dbReference type="PROSITE" id="PS50853">
    <property type="entry name" value="FN3"/>
    <property type="match status" value="2"/>
</dbReference>
<keyword evidence="3 11" id="KW-0812">Transmembrane</keyword>
<keyword evidence="7 11" id="KW-0472">Membrane</keyword>
<dbReference type="EMBL" id="JAOPHQ010000345">
    <property type="protein sequence ID" value="KAK0154771.1"/>
    <property type="molecule type" value="Genomic_DNA"/>
</dbReference>
<dbReference type="Proteomes" id="UP001174136">
    <property type="component" value="Unassembled WGS sequence"/>
</dbReference>
<feature type="domain" description="Fibronectin type-III" evidence="12">
    <location>
        <begin position="281"/>
        <end position="375"/>
    </location>
</feature>
<name>A0AA47P8E3_MERPO</name>
<proteinExistence type="inferred from homology"/>
<evidence type="ECO:0000256" key="6">
    <source>
        <dbReference type="ARBA" id="ARBA00022989"/>
    </source>
</evidence>
<evidence type="ECO:0000256" key="4">
    <source>
        <dbReference type="ARBA" id="ARBA00022729"/>
    </source>
</evidence>
<dbReference type="InterPro" id="IPR003961">
    <property type="entry name" value="FN3_dom"/>
</dbReference>
<dbReference type="InterPro" id="IPR036116">
    <property type="entry name" value="FN3_sf"/>
</dbReference>
<dbReference type="Pfam" id="PF25552">
    <property type="entry name" value="LIFR_D4"/>
    <property type="match status" value="1"/>
</dbReference>
<comment type="caution">
    <text evidence="13">The sequence shown here is derived from an EMBL/GenBank/DDBJ whole genome shotgun (WGS) entry which is preliminary data.</text>
</comment>
<dbReference type="PANTHER" id="PTHR48423:SF1">
    <property type="entry name" value="INTERLEUKIN-27 RECEPTOR SUBUNIT ALPHA"/>
    <property type="match status" value="1"/>
</dbReference>
<dbReference type="InterPro" id="IPR003529">
    <property type="entry name" value="Hematopoietin_rcpt_Gp130_CS"/>
</dbReference>
<feature type="transmembrane region" description="Helical" evidence="11">
    <location>
        <begin position="675"/>
        <end position="697"/>
    </location>
</feature>
<evidence type="ECO:0000256" key="9">
    <source>
        <dbReference type="ARBA" id="ARBA00023170"/>
    </source>
</evidence>
<sequence>MRCGPQNLKVSPIYSEQKVALMWEDNTFCLLIQDEFAYDVDVLSTDDMTAIDHGVVVVPRDRTGSIHYWRWASPLPLECAHNTFRVRGRYKDQLGISAPSEPQVFPKDRVVEVGSNVTFCCIVPPGVTFQQMTVSSYSNRKTITTQINSQTYAMTVHLHKPSPASGTDVTCNGAEYGACVYAGYPPRDTDLQCETRDLESVECHWRTERKTNSLANRRTLYKLLGRICWSASNRTANKYRCVHNVSIQAQERNWTLTAQNVLGTLELTDRADLTKRVHMFAPQELTSSRIHARNASLAWQWSTSQYNKLNIRCQISLRSNGNTDVKNYSGVGLNHALLQGLTPNLNYAVQVNCGTEEHFWKWSDSKYATFQTVGDIPDALDVWLWRMEDNQTIILWKTPQPSQSHGRILDYEVTWSSPSAGQQETTNSTVVVFPPGNSAAAELDPSREHVVMVTARNSHGRSLPASMVVLRHAPGEVTNVSRIVGRGGGFDLSWPAHPDSSCGYMVAWTPTFTRGPGDWKKVPPGVTHAFITENLTPGVRYSVCVYICIGGAPQLLERREGYVEETMIPAKQITGLRWEHVGSDVRVSWTAIPPENQTAFVQGYIMYYRRLGAKDAGLNPVHLNVTTDDPEASSLTARGVHVGSYSFAVAALTSVGEGGGNAITLTVNPPSYKSIMAIAVSFSNVLILLLLTTIVAYKNWTCIKQKVYPPVPKPVLHCDWLTLMEDHGHSILNTRESHSSQKENVDVPQVFCNRVAASTEADREGAPFLPNLGANGYYQQQQQQPQRKAIETTTKADVSQSALLSFPPPPPSVFENLLYTAGMPEQNT</sequence>
<dbReference type="InterPro" id="IPR040817">
    <property type="entry name" value="LIFR_D2"/>
</dbReference>
<organism evidence="13 14">
    <name type="scientific">Merluccius polli</name>
    <name type="common">Benguela hake</name>
    <name type="synonym">Merluccius cadenati</name>
    <dbReference type="NCBI Taxonomy" id="89951"/>
    <lineage>
        <taxon>Eukaryota</taxon>
        <taxon>Metazoa</taxon>
        <taxon>Chordata</taxon>
        <taxon>Craniata</taxon>
        <taxon>Vertebrata</taxon>
        <taxon>Euteleostomi</taxon>
        <taxon>Actinopterygii</taxon>
        <taxon>Neopterygii</taxon>
        <taxon>Teleostei</taxon>
        <taxon>Neoteleostei</taxon>
        <taxon>Acanthomorphata</taxon>
        <taxon>Zeiogadaria</taxon>
        <taxon>Gadariae</taxon>
        <taxon>Gadiformes</taxon>
        <taxon>Gadoidei</taxon>
        <taxon>Merlucciidae</taxon>
        <taxon>Merluccius</taxon>
    </lineage>
</organism>
<evidence type="ECO:0000313" key="13">
    <source>
        <dbReference type="EMBL" id="KAK0154771.1"/>
    </source>
</evidence>
<dbReference type="Pfam" id="PF21177">
    <property type="entry name" value="LIF-R_Ig-like"/>
    <property type="match status" value="1"/>
</dbReference>
<dbReference type="Pfam" id="PF17971">
    <property type="entry name" value="LIFR_D2"/>
    <property type="match status" value="1"/>
</dbReference>
<keyword evidence="5" id="KW-0677">Repeat</keyword>
<comment type="similarity">
    <text evidence="2">Belongs to the type I cytokine receptor family. Type 2 subfamily.</text>
</comment>
<dbReference type="PANTHER" id="PTHR48423">
    <property type="entry name" value="INTERLEUKIN-27 RECEPTOR SUBUNIT ALPHA"/>
    <property type="match status" value="1"/>
</dbReference>
<dbReference type="SUPFAM" id="SSF49265">
    <property type="entry name" value="Fibronectin type III"/>
    <property type="match status" value="3"/>
</dbReference>
<evidence type="ECO:0000259" key="12">
    <source>
        <dbReference type="PROSITE" id="PS50853"/>
    </source>
</evidence>
<dbReference type="GO" id="GO:0004896">
    <property type="term" value="F:cytokine receptor activity"/>
    <property type="evidence" value="ECO:0007669"/>
    <property type="project" value="InterPro"/>
</dbReference>
<keyword evidence="4" id="KW-0732">Signal</keyword>
<dbReference type="InterPro" id="IPR048497">
    <property type="entry name" value="LIF-R-like_Ig-like"/>
</dbReference>
<keyword evidence="9 13" id="KW-0675">Receptor</keyword>
<dbReference type="InterPro" id="IPR052672">
    <property type="entry name" value="Type1_Cytokine_Rcpt_Type2"/>
</dbReference>
<dbReference type="Gene3D" id="2.60.40.10">
    <property type="entry name" value="Immunoglobulins"/>
    <property type="match status" value="7"/>
</dbReference>
<protein>
    <submittedName>
        <fullName evidence="13">Leukemia inhibitory factor receptor</fullName>
    </submittedName>
</protein>
<evidence type="ECO:0000256" key="11">
    <source>
        <dbReference type="SAM" id="Phobius"/>
    </source>
</evidence>
<comment type="subcellular location">
    <subcellularLocation>
        <location evidence="1">Membrane</location>
        <topology evidence="1">Single-pass type I membrane protein</topology>
    </subcellularLocation>
</comment>
<dbReference type="GO" id="GO:0005886">
    <property type="term" value="C:plasma membrane"/>
    <property type="evidence" value="ECO:0007669"/>
    <property type="project" value="UniProtKB-ARBA"/>
</dbReference>
<evidence type="ECO:0000256" key="5">
    <source>
        <dbReference type="ARBA" id="ARBA00022737"/>
    </source>
</evidence>
<evidence type="ECO:0000313" key="14">
    <source>
        <dbReference type="Proteomes" id="UP001174136"/>
    </source>
</evidence>
<evidence type="ECO:0000256" key="1">
    <source>
        <dbReference type="ARBA" id="ARBA00004479"/>
    </source>
</evidence>
<evidence type="ECO:0000256" key="7">
    <source>
        <dbReference type="ARBA" id="ARBA00023136"/>
    </source>
</evidence>